<evidence type="ECO:0000256" key="1">
    <source>
        <dbReference type="SAM" id="MobiDB-lite"/>
    </source>
</evidence>
<evidence type="ECO:0000313" key="2">
    <source>
        <dbReference type="EMBL" id="GAA2045758.1"/>
    </source>
</evidence>
<comment type="caution">
    <text evidence="2">The sequence shown here is derived from an EMBL/GenBank/DDBJ whole genome shotgun (WGS) entry which is preliminary data.</text>
</comment>
<name>A0ABN2UXZ7_9ACTN</name>
<protein>
    <submittedName>
        <fullName evidence="2">Uncharacterized protein</fullName>
    </submittedName>
</protein>
<keyword evidence="3" id="KW-1185">Reference proteome</keyword>
<dbReference type="Proteomes" id="UP001500751">
    <property type="component" value="Unassembled WGS sequence"/>
</dbReference>
<dbReference type="EMBL" id="BAAAQN010000039">
    <property type="protein sequence ID" value="GAA2045758.1"/>
    <property type="molecule type" value="Genomic_DNA"/>
</dbReference>
<sequence length="111" mass="11940">MVEWRPVAVWADVSVNGRVSKRRRGAPVLGEYELEGGAFGPAGRAERSDRRDTRGGWSGAAARGADVMNVTNTTGLANVPNVPNVTNVGSGRTLSRPGSLWKAVLRRIRTR</sequence>
<evidence type="ECO:0000313" key="3">
    <source>
        <dbReference type="Proteomes" id="UP001500751"/>
    </source>
</evidence>
<proteinExistence type="predicted"/>
<feature type="compositionally biased region" description="Basic and acidic residues" evidence="1">
    <location>
        <begin position="44"/>
        <end position="54"/>
    </location>
</feature>
<accession>A0ABN2UXZ7</accession>
<feature type="region of interest" description="Disordered" evidence="1">
    <location>
        <begin position="40"/>
        <end position="60"/>
    </location>
</feature>
<gene>
    <name evidence="2" type="ORF">GCM10009839_57400</name>
</gene>
<organism evidence="2 3">
    <name type="scientific">Catenulispora yoronensis</name>
    <dbReference type="NCBI Taxonomy" id="450799"/>
    <lineage>
        <taxon>Bacteria</taxon>
        <taxon>Bacillati</taxon>
        <taxon>Actinomycetota</taxon>
        <taxon>Actinomycetes</taxon>
        <taxon>Catenulisporales</taxon>
        <taxon>Catenulisporaceae</taxon>
        <taxon>Catenulispora</taxon>
    </lineage>
</organism>
<reference evidence="2 3" key="1">
    <citation type="journal article" date="2019" name="Int. J. Syst. Evol. Microbiol.">
        <title>The Global Catalogue of Microorganisms (GCM) 10K type strain sequencing project: providing services to taxonomists for standard genome sequencing and annotation.</title>
        <authorList>
            <consortium name="The Broad Institute Genomics Platform"/>
            <consortium name="The Broad Institute Genome Sequencing Center for Infectious Disease"/>
            <person name="Wu L."/>
            <person name="Ma J."/>
        </authorList>
    </citation>
    <scope>NUCLEOTIDE SEQUENCE [LARGE SCALE GENOMIC DNA]</scope>
    <source>
        <strain evidence="2 3">JCM 16014</strain>
    </source>
</reference>